<dbReference type="Proteomes" id="UP001210925">
    <property type="component" value="Unassembled WGS sequence"/>
</dbReference>
<dbReference type="Pfam" id="PF00106">
    <property type="entry name" value="adh_short"/>
    <property type="match status" value="1"/>
</dbReference>
<comment type="caution">
    <text evidence="4">The sequence shown here is derived from an EMBL/GenBank/DDBJ whole genome shotgun (WGS) entry which is preliminary data.</text>
</comment>
<evidence type="ECO:0000313" key="4">
    <source>
        <dbReference type="EMBL" id="KAJ3256678.1"/>
    </source>
</evidence>
<accession>A0AAD5UFA8</accession>
<dbReference type="InterPro" id="IPR002347">
    <property type="entry name" value="SDR_fam"/>
</dbReference>
<keyword evidence="5" id="KW-1185">Reference proteome</keyword>
<sequence length="281" mass="30595">MNVLVTGVTAGGLGASIAIKLAKSGKYNVFGSLRNLSKSQAFLDQLTAETSNTVTLVELDVTSDHSCKQVIEKIGKVDILINNAGQGLVQTIEGTDMDKVIDCFQVNYFGVYRLIKTVLPSMRQNKFGRIINIASVGGLVGQPFNEGYCSAKAALDSLTESMNSTLRTFNIRTTSFCPGWISTNFVSNASGVDNGTIPGMPQEYKEMFDKYRARTKNLASNPEMAAFRQTADQCAQDVVDIVEQDLPKARVYTKTVAPLVEVKFGDSSAEKVIETLRAMFK</sequence>
<keyword evidence="2" id="KW-0560">Oxidoreductase</keyword>
<evidence type="ECO:0000256" key="3">
    <source>
        <dbReference type="RuleBase" id="RU000363"/>
    </source>
</evidence>
<dbReference type="SUPFAM" id="SSF51735">
    <property type="entry name" value="NAD(P)-binding Rossmann-fold domains"/>
    <property type="match status" value="1"/>
</dbReference>
<dbReference type="InterPro" id="IPR036291">
    <property type="entry name" value="NAD(P)-bd_dom_sf"/>
</dbReference>
<gene>
    <name evidence="4" type="primary">RDH8_1</name>
    <name evidence="4" type="ORF">HK103_005173</name>
</gene>
<dbReference type="PRINTS" id="PR00081">
    <property type="entry name" value="GDHRDH"/>
</dbReference>
<dbReference type="GO" id="GO:0005829">
    <property type="term" value="C:cytosol"/>
    <property type="evidence" value="ECO:0007669"/>
    <property type="project" value="TreeGrafter"/>
</dbReference>
<organism evidence="4 5">
    <name type="scientific">Boothiomyces macroporosus</name>
    <dbReference type="NCBI Taxonomy" id="261099"/>
    <lineage>
        <taxon>Eukaryota</taxon>
        <taxon>Fungi</taxon>
        <taxon>Fungi incertae sedis</taxon>
        <taxon>Chytridiomycota</taxon>
        <taxon>Chytridiomycota incertae sedis</taxon>
        <taxon>Chytridiomycetes</taxon>
        <taxon>Rhizophydiales</taxon>
        <taxon>Terramycetaceae</taxon>
        <taxon>Boothiomyces</taxon>
    </lineage>
</organism>
<dbReference type="AlphaFoldDB" id="A0AAD5UFA8"/>
<dbReference type="Gene3D" id="3.40.50.720">
    <property type="entry name" value="NAD(P)-binding Rossmann-like Domain"/>
    <property type="match status" value="1"/>
</dbReference>
<dbReference type="PRINTS" id="PR00080">
    <property type="entry name" value="SDRFAMILY"/>
</dbReference>
<evidence type="ECO:0000313" key="5">
    <source>
        <dbReference type="Proteomes" id="UP001210925"/>
    </source>
</evidence>
<dbReference type="EMBL" id="JADGKB010000047">
    <property type="protein sequence ID" value="KAJ3256678.1"/>
    <property type="molecule type" value="Genomic_DNA"/>
</dbReference>
<name>A0AAD5UFA8_9FUNG</name>
<dbReference type="GO" id="GO:0016491">
    <property type="term" value="F:oxidoreductase activity"/>
    <property type="evidence" value="ECO:0007669"/>
    <property type="project" value="UniProtKB-KW"/>
</dbReference>
<dbReference type="PANTHER" id="PTHR43391">
    <property type="entry name" value="RETINOL DEHYDROGENASE-RELATED"/>
    <property type="match status" value="1"/>
</dbReference>
<reference evidence="4" key="1">
    <citation type="submission" date="2020-05" db="EMBL/GenBank/DDBJ databases">
        <title>Phylogenomic resolution of chytrid fungi.</title>
        <authorList>
            <person name="Stajich J.E."/>
            <person name="Amses K."/>
            <person name="Simmons R."/>
            <person name="Seto K."/>
            <person name="Myers J."/>
            <person name="Bonds A."/>
            <person name="Quandt C.A."/>
            <person name="Barry K."/>
            <person name="Liu P."/>
            <person name="Grigoriev I."/>
            <person name="Longcore J.E."/>
            <person name="James T.Y."/>
        </authorList>
    </citation>
    <scope>NUCLEOTIDE SEQUENCE</scope>
    <source>
        <strain evidence="4">PLAUS21</strain>
    </source>
</reference>
<proteinExistence type="inferred from homology"/>
<evidence type="ECO:0000256" key="1">
    <source>
        <dbReference type="ARBA" id="ARBA00006484"/>
    </source>
</evidence>
<protein>
    <submittedName>
        <fullName evidence="4">Retinol dehydrogenase 8</fullName>
    </submittedName>
</protein>
<comment type="similarity">
    <text evidence="1 3">Belongs to the short-chain dehydrogenases/reductases (SDR) family.</text>
</comment>
<dbReference type="PANTHER" id="PTHR43391:SF86">
    <property type="entry name" value="SHORT-CHAIN DEHYDROGENASE_REDUCTASE FAMILY PROTEIN"/>
    <property type="match status" value="1"/>
</dbReference>
<evidence type="ECO:0000256" key="2">
    <source>
        <dbReference type="ARBA" id="ARBA00023002"/>
    </source>
</evidence>